<keyword evidence="2" id="KW-0963">Cytoplasm</keyword>
<protein>
    <submittedName>
        <fullName evidence="11">Uncharacterized protein</fullName>
    </submittedName>
</protein>
<keyword evidence="9" id="KW-0238">DNA-binding</keyword>
<evidence type="ECO:0000256" key="3">
    <source>
        <dbReference type="ARBA" id="ARBA00022737"/>
    </source>
</evidence>
<keyword evidence="4" id="KW-0547">Nucleotide-binding</keyword>
<name>A0A0F9MKW5_9ZZZZ</name>
<dbReference type="GO" id="GO:0005737">
    <property type="term" value="C:cytoplasm"/>
    <property type="evidence" value="ECO:0007669"/>
    <property type="project" value="UniProtKB-SubCell"/>
</dbReference>
<comment type="subcellular location">
    <subcellularLocation>
        <location evidence="1">Cytoplasm</location>
    </subcellularLocation>
</comment>
<keyword evidence="7" id="KW-0067">ATP-binding</keyword>
<keyword evidence="5" id="KW-0227">DNA damage</keyword>
<evidence type="ECO:0000256" key="1">
    <source>
        <dbReference type="ARBA" id="ARBA00004496"/>
    </source>
</evidence>
<dbReference type="AlphaFoldDB" id="A0A0F9MKW5"/>
<dbReference type="PANTHER" id="PTHR43152">
    <property type="entry name" value="UVRABC SYSTEM PROTEIN A"/>
    <property type="match status" value="1"/>
</dbReference>
<dbReference type="SUPFAM" id="SSF52540">
    <property type="entry name" value="P-loop containing nucleoside triphosphate hydrolases"/>
    <property type="match status" value="1"/>
</dbReference>
<dbReference type="EMBL" id="LAZR01009924">
    <property type="protein sequence ID" value="KKM69822.1"/>
    <property type="molecule type" value="Genomic_DNA"/>
</dbReference>
<dbReference type="GO" id="GO:0006281">
    <property type="term" value="P:DNA repair"/>
    <property type="evidence" value="ECO:0007669"/>
    <property type="project" value="UniProtKB-KW"/>
</dbReference>
<dbReference type="GO" id="GO:0003677">
    <property type="term" value="F:DNA binding"/>
    <property type="evidence" value="ECO:0007669"/>
    <property type="project" value="UniProtKB-KW"/>
</dbReference>
<sequence>MKLFKSQANITKILTILEEIGMGYITLGQSAPSLSGGEAQRIKLAKELGRARKSKSLYILDEPTVGLSFHDVVKLIDLLENLVKDGNSVVIIEHDPDILAYTDYLIELGPEGGPKGGEVIAKGSPEEIKLNKTSITGPYLS</sequence>
<dbReference type="PANTHER" id="PTHR43152:SF3">
    <property type="entry name" value="UVRABC SYSTEM PROTEIN A"/>
    <property type="match status" value="1"/>
</dbReference>
<dbReference type="GO" id="GO:0004518">
    <property type="term" value="F:nuclease activity"/>
    <property type="evidence" value="ECO:0007669"/>
    <property type="project" value="UniProtKB-KW"/>
</dbReference>
<keyword evidence="6" id="KW-0228">DNA excision</keyword>
<gene>
    <name evidence="11" type="ORF">LCGC14_1446900</name>
</gene>
<proteinExistence type="predicted"/>
<reference evidence="11" key="1">
    <citation type="journal article" date="2015" name="Nature">
        <title>Complex archaea that bridge the gap between prokaryotes and eukaryotes.</title>
        <authorList>
            <person name="Spang A."/>
            <person name="Saw J.H."/>
            <person name="Jorgensen S.L."/>
            <person name="Zaremba-Niedzwiedzka K."/>
            <person name="Martijn J."/>
            <person name="Lind A.E."/>
            <person name="van Eijk R."/>
            <person name="Schleper C."/>
            <person name="Guy L."/>
            <person name="Ettema T.J."/>
        </authorList>
    </citation>
    <scope>NUCLEOTIDE SEQUENCE</scope>
</reference>
<evidence type="ECO:0000256" key="4">
    <source>
        <dbReference type="ARBA" id="ARBA00022741"/>
    </source>
</evidence>
<organism evidence="11">
    <name type="scientific">marine sediment metagenome</name>
    <dbReference type="NCBI Taxonomy" id="412755"/>
    <lineage>
        <taxon>unclassified sequences</taxon>
        <taxon>metagenomes</taxon>
        <taxon>ecological metagenomes</taxon>
    </lineage>
</organism>
<evidence type="ECO:0000256" key="7">
    <source>
        <dbReference type="ARBA" id="ARBA00022840"/>
    </source>
</evidence>
<accession>A0A0F9MKW5</accession>
<keyword evidence="3" id="KW-0677">Repeat</keyword>
<evidence type="ECO:0000256" key="8">
    <source>
        <dbReference type="ARBA" id="ARBA00022881"/>
    </source>
</evidence>
<evidence type="ECO:0000313" key="11">
    <source>
        <dbReference type="EMBL" id="KKM69822.1"/>
    </source>
</evidence>
<dbReference type="InterPro" id="IPR027417">
    <property type="entry name" value="P-loop_NTPase"/>
</dbReference>
<evidence type="ECO:0000256" key="10">
    <source>
        <dbReference type="ARBA" id="ARBA00023204"/>
    </source>
</evidence>
<evidence type="ECO:0000256" key="2">
    <source>
        <dbReference type="ARBA" id="ARBA00022490"/>
    </source>
</evidence>
<evidence type="ECO:0000256" key="5">
    <source>
        <dbReference type="ARBA" id="ARBA00022763"/>
    </source>
</evidence>
<dbReference type="Gene3D" id="3.40.50.300">
    <property type="entry name" value="P-loop containing nucleotide triphosphate hydrolases"/>
    <property type="match status" value="1"/>
</dbReference>
<evidence type="ECO:0000256" key="6">
    <source>
        <dbReference type="ARBA" id="ARBA00022769"/>
    </source>
</evidence>
<keyword evidence="8" id="KW-0267">Excision nuclease</keyword>
<keyword evidence="10" id="KW-0234">DNA repair</keyword>
<comment type="caution">
    <text evidence="11">The sequence shown here is derived from an EMBL/GenBank/DDBJ whole genome shotgun (WGS) entry which is preliminary data.</text>
</comment>
<evidence type="ECO:0000256" key="9">
    <source>
        <dbReference type="ARBA" id="ARBA00023125"/>
    </source>
</evidence>
<dbReference type="GO" id="GO:0005524">
    <property type="term" value="F:ATP binding"/>
    <property type="evidence" value="ECO:0007669"/>
    <property type="project" value="UniProtKB-KW"/>
</dbReference>